<evidence type="ECO:0000313" key="1">
    <source>
        <dbReference type="EMBL" id="KAB0790207.1"/>
    </source>
</evidence>
<keyword evidence="2" id="KW-1185">Reference proteome</keyword>
<dbReference type="InParanoid" id="A0A5N3ZYS0"/>
<dbReference type="EMBL" id="VVIM01001680">
    <property type="protein sequence ID" value="KAB0790207.1"/>
    <property type="molecule type" value="Genomic_DNA"/>
</dbReference>
<evidence type="ECO:0008006" key="3">
    <source>
        <dbReference type="Google" id="ProtNLM"/>
    </source>
</evidence>
<protein>
    <recommendedName>
        <fullName evidence="3">DUF4806 domain-containing protein</fullName>
    </recommendedName>
</protein>
<evidence type="ECO:0000313" key="2">
    <source>
        <dbReference type="Proteomes" id="UP000327044"/>
    </source>
</evidence>
<dbReference type="AlphaFoldDB" id="A0A5N3ZYS0"/>
<name>A0A5N3ZYS0_PHOPY</name>
<organism evidence="1 2">
    <name type="scientific">Photinus pyralis</name>
    <name type="common">Common eastern firefly</name>
    <name type="synonym">Lampyris pyralis</name>
    <dbReference type="NCBI Taxonomy" id="7054"/>
    <lineage>
        <taxon>Eukaryota</taxon>
        <taxon>Metazoa</taxon>
        <taxon>Ecdysozoa</taxon>
        <taxon>Arthropoda</taxon>
        <taxon>Hexapoda</taxon>
        <taxon>Insecta</taxon>
        <taxon>Pterygota</taxon>
        <taxon>Neoptera</taxon>
        <taxon>Endopterygota</taxon>
        <taxon>Coleoptera</taxon>
        <taxon>Polyphaga</taxon>
        <taxon>Elateriformia</taxon>
        <taxon>Elateroidea</taxon>
        <taxon>Lampyridae</taxon>
        <taxon>Lampyrinae</taxon>
        <taxon>Photinus</taxon>
    </lineage>
</organism>
<proteinExistence type="predicted"/>
<accession>A0A5N3ZYS0</accession>
<reference evidence="1 2" key="1">
    <citation type="journal article" date="2018" name="Elife">
        <title>Firefly genomes illuminate parallel origins of bioluminescence in beetles.</title>
        <authorList>
            <person name="Fallon T.R."/>
            <person name="Lower S.E."/>
            <person name="Chang C.H."/>
            <person name="Bessho-Uehara M."/>
            <person name="Martin G.J."/>
            <person name="Bewick A.J."/>
            <person name="Behringer M."/>
            <person name="Debat H.J."/>
            <person name="Wong I."/>
            <person name="Day J.C."/>
            <person name="Suvorov A."/>
            <person name="Silva C.J."/>
            <person name="Stanger-Hall K.F."/>
            <person name="Hall D.W."/>
            <person name="Schmitz R.J."/>
            <person name="Nelson D.R."/>
            <person name="Lewis S.M."/>
            <person name="Shigenobu S."/>
            <person name="Bybee S.M."/>
            <person name="Larracuente A.M."/>
            <person name="Oba Y."/>
            <person name="Weng J.K."/>
        </authorList>
    </citation>
    <scope>NUCLEOTIDE SEQUENCE [LARGE SCALE GENOMIC DNA]</scope>
    <source>
        <strain evidence="1">1611_PpyrPB1</strain>
        <tissue evidence="1">Whole body</tissue>
    </source>
</reference>
<feature type="non-terminal residue" evidence="1">
    <location>
        <position position="1"/>
    </location>
</feature>
<dbReference type="Proteomes" id="UP000327044">
    <property type="component" value="Unassembled WGS sequence"/>
</dbReference>
<gene>
    <name evidence="1" type="ORF">PPYR_15460</name>
</gene>
<comment type="caution">
    <text evidence="1">The sequence shown here is derived from an EMBL/GenBank/DDBJ whole genome shotgun (WGS) entry which is preliminary data.</text>
</comment>
<sequence>ANRLSLDGAPNYKEAVRRIMSAVMTDQLAVFYSYKGHKGKRKFHEKYLSSIVINAVQVCHSKTSENMLLKKYIESEIALWLSKATERSKKHLKN</sequence>